<accession>A0A5A7REH6</accession>
<keyword evidence="8" id="KW-1185">Reference proteome</keyword>
<dbReference type="PANTHER" id="PTHR12565">
    <property type="entry name" value="STEROL REGULATORY ELEMENT-BINDING PROTEIN"/>
    <property type="match status" value="1"/>
</dbReference>
<sequence>SQSQTQILTSNKEKQPTNYNKAKGNLKNKKKNFSFKLKKMADQFLQNMRQSFSFPDIYPSIEFSNQFPGPNPFSSPFDFPSDSNFFPHLISEGPDQNLEKFPGLFTIPDEITAVTSFTEPVNSKVDRKDLKRKTPVMDTPQSSYANKSTKRAGKGKKVKVENTEEEKPREVVHVRAKRGEATDSHSLAERVRRRKINERLRCLKDIVPGCYKTMGMAVMLDEIISYVQSLQGQVEFLSRRLTTANTYYNSSTDTDAMATIIDSAQFAQSGLDFYYFPQLPHNI</sequence>
<dbReference type="GO" id="GO:0046983">
    <property type="term" value="F:protein dimerization activity"/>
    <property type="evidence" value="ECO:0007669"/>
    <property type="project" value="InterPro"/>
</dbReference>
<protein>
    <submittedName>
        <fullName evidence="7">Basic helix-loop-helix (BHLH) DNA-bindingsuperfamily protein</fullName>
    </submittedName>
</protein>
<keyword evidence="2" id="KW-0805">Transcription regulation</keyword>
<evidence type="ECO:0000256" key="3">
    <source>
        <dbReference type="ARBA" id="ARBA00023163"/>
    </source>
</evidence>
<dbReference type="SMART" id="SM00353">
    <property type="entry name" value="HLH"/>
    <property type="match status" value="1"/>
</dbReference>
<feature type="compositionally biased region" description="Basic and acidic residues" evidence="5">
    <location>
        <begin position="158"/>
        <end position="186"/>
    </location>
</feature>
<dbReference type="InterPro" id="IPR036638">
    <property type="entry name" value="HLH_DNA-bd_sf"/>
</dbReference>
<evidence type="ECO:0000256" key="5">
    <source>
        <dbReference type="SAM" id="MobiDB-lite"/>
    </source>
</evidence>
<feature type="region of interest" description="Disordered" evidence="5">
    <location>
        <begin position="1"/>
        <end position="25"/>
    </location>
</feature>
<dbReference type="Gene3D" id="4.10.280.10">
    <property type="entry name" value="Helix-loop-helix DNA-binding domain"/>
    <property type="match status" value="1"/>
</dbReference>
<proteinExistence type="predicted"/>
<feature type="region of interest" description="Disordered" evidence="5">
    <location>
        <begin position="129"/>
        <end position="186"/>
    </location>
</feature>
<gene>
    <name evidence="7" type="ORF">STAS_32675</name>
</gene>
<keyword evidence="4" id="KW-0539">Nucleus</keyword>
<feature type="non-terminal residue" evidence="7">
    <location>
        <position position="1"/>
    </location>
</feature>
<evidence type="ECO:0000256" key="4">
    <source>
        <dbReference type="ARBA" id="ARBA00023242"/>
    </source>
</evidence>
<dbReference type="SUPFAM" id="SSF47459">
    <property type="entry name" value="HLH, helix-loop-helix DNA-binding domain"/>
    <property type="match status" value="1"/>
</dbReference>
<keyword evidence="3" id="KW-0804">Transcription</keyword>
<keyword evidence="7" id="KW-0238">DNA-binding</keyword>
<reference evidence="8" key="1">
    <citation type="journal article" date="2019" name="Curr. Biol.">
        <title>Genome Sequence of Striga asiatica Provides Insight into the Evolution of Plant Parasitism.</title>
        <authorList>
            <person name="Yoshida S."/>
            <person name="Kim S."/>
            <person name="Wafula E.K."/>
            <person name="Tanskanen J."/>
            <person name="Kim Y.M."/>
            <person name="Honaas L."/>
            <person name="Yang Z."/>
            <person name="Spallek T."/>
            <person name="Conn C.E."/>
            <person name="Ichihashi Y."/>
            <person name="Cheong K."/>
            <person name="Cui S."/>
            <person name="Der J.P."/>
            <person name="Gundlach H."/>
            <person name="Jiao Y."/>
            <person name="Hori C."/>
            <person name="Ishida J.K."/>
            <person name="Kasahara H."/>
            <person name="Kiba T."/>
            <person name="Kim M.S."/>
            <person name="Koo N."/>
            <person name="Laohavisit A."/>
            <person name="Lee Y.H."/>
            <person name="Lumba S."/>
            <person name="McCourt P."/>
            <person name="Mortimer J.C."/>
            <person name="Mutuku J.M."/>
            <person name="Nomura T."/>
            <person name="Sasaki-Sekimoto Y."/>
            <person name="Seto Y."/>
            <person name="Wang Y."/>
            <person name="Wakatake T."/>
            <person name="Sakakibara H."/>
            <person name="Demura T."/>
            <person name="Yamaguchi S."/>
            <person name="Yoneyama K."/>
            <person name="Manabe R.I."/>
            <person name="Nelson D.C."/>
            <person name="Schulman A.H."/>
            <person name="Timko M.P."/>
            <person name="dePamphilis C.W."/>
            <person name="Choi D."/>
            <person name="Shirasu K."/>
        </authorList>
    </citation>
    <scope>NUCLEOTIDE SEQUENCE [LARGE SCALE GENOMIC DNA]</scope>
    <source>
        <strain evidence="8">cv. UVA1</strain>
    </source>
</reference>
<dbReference type="PROSITE" id="PS50888">
    <property type="entry name" value="BHLH"/>
    <property type="match status" value="1"/>
</dbReference>
<dbReference type="Pfam" id="PF00010">
    <property type="entry name" value="HLH"/>
    <property type="match status" value="1"/>
</dbReference>
<dbReference type="OrthoDB" id="690068at2759"/>
<evidence type="ECO:0000259" key="6">
    <source>
        <dbReference type="PROSITE" id="PS50888"/>
    </source>
</evidence>
<dbReference type="AlphaFoldDB" id="A0A5A7REH6"/>
<evidence type="ECO:0000313" key="8">
    <source>
        <dbReference type="Proteomes" id="UP000325081"/>
    </source>
</evidence>
<organism evidence="7 8">
    <name type="scientific">Striga asiatica</name>
    <name type="common">Asiatic witchweed</name>
    <name type="synonym">Buchnera asiatica</name>
    <dbReference type="NCBI Taxonomy" id="4170"/>
    <lineage>
        <taxon>Eukaryota</taxon>
        <taxon>Viridiplantae</taxon>
        <taxon>Streptophyta</taxon>
        <taxon>Embryophyta</taxon>
        <taxon>Tracheophyta</taxon>
        <taxon>Spermatophyta</taxon>
        <taxon>Magnoliopsida</taxon>
        <taxon>eudicotyledons</taxon>
        <taxon>Gunneridae</taxon>
        <taxon>Pentapetalae</taxon>
        <taxon>asterids</taxon>
        <taxon>lamiids</taxon>
        <taxon>Lamiales</taxon>
        <taxon>Orobanchaceae</taxon>
        <taxon>Buchnereae</taxon>
        <taxon>Striga</taxon>
    </lineage>
</organism>
<feature type="compositionally biased region" description="Basic residues" evidence="5">
    <location>
        <begin position="148"/>
        <end position="157"/>
    </location>
</feature>
<name>A0A5A7REH6_STRAF</name>
<comment type="subcellular location">
    <subcellularLocation>
        <location evidence="1">Nucleus</location>
    </subcellularLocation>
</comment>
<evidence type="ECO:0000256" key="2">
    <source>
        <dbReference type="ARBA" id="ARBA00023015"/>
    </source>
</evidence>
<dbReference type="InterPro" id="IPR011598">
    <property type="entry name" value="bHLH_dom"/>
</dbReference>
<evidence type="ECO:0000256" key="1">
    <source>
        <dbReference type="ARBA" id="ARBA00004123"/>
    </source>
</evidence>
<dbReference type="GO" id="GO:0005634">
    <property type="term" value="C:nucleus"/>
    <property type="evidence" value="ECO:0007669"/>
    <property type="project" value="UniProtKB-SubCell"/>
</dbReference>
<feature type="domain" description="BHLH" evidence="6">
    <location>
        <begin position="180"/>
        <end position="230"/>
    </location>
</feature>
<comment type="caution">
    <text evidence="7">The sequence shown here is derived from an EMBL/GenBank/DDBJ whole genome shotgun (WGS) entry which is preliminary data.</text>
</comment>
<dbReference type="GO" id="GO:0003677">
    <property type="term" value="F:DNA binding"/>
    <property type="evidence" value="ECO:0007669"/>
    <property type="project" value="UniProtKB-KW"/>
</dbReference>
<dbReference type="Proteomes" id="UP000325081">
    <property type="component" value="Unassembled WGS sequence"/>
</dbReference>
<dbReference type="PANTHER" id="PTHR12565:SF340">
    <property type="entry name" value="TRANSCRIPTION FACTOR BEE 3"/>
    <property type="match status" value="1"/>
</dbReference>
<feature type="compositionally biased region" description="Polar residues" evidence="5">
    <location>
        <begin position="1"/>
        <end position="10"/>
    </location>
</feature>
<dbReference type="InterPro" id="IPR024097">
    <property type="entry name" value="bHLH_ZIP_TF"/>
</dbReference>
<dbReference type="EMBL" id="BKCP01011625">
    <property type="protein sequence ID" value="GER55041.1"/>
    <property type="molecule type" value="Genomic_DNA"/>
</dbReference>
<evidence type="ECO:0000313" key="7">
    <source>
        <dbReference type="EMBL" id="GER55041.1"/>
    </source>
</evidence>
<dbReference type="GO" id="GO:0003700">
    <property type="term" value="F:DNA-binding transcription factor activity"/>
    <property type="evidence" value="ECO:0007669"/>
    <property type="project" value="TreeGrafter"/>
</dbReference>